<dbReference type="Gene3D" id="3.10.310.70">
    <property type="match status" value="1"/>
</dbReference>
<feature type="domain" description="Amidohydrolase 3" evidence="1">
    <location>
        <begin position="498"/>
        <end position="560"/>
    </location>
</feature>
<dbReference type="InterPro" id="IPR013108">
    <property type="entry name" value="Amidohydro_3"/>
</dbReference>
<protein>
    <submittedName>
        <fullName evidence="2">Amidohydrolase family protein</fullName>
    </submittedName>
</protein>
<dbReference type="Gene3D" id="2.30.40.10">
    <property type="entry name" value="Urease, subunit C, domain 1"/>
    <property type="match status" value="1"/>
</dbReference>
<organism evidence="2 3">
    <name type="scientific">Legionella cardiaca</name>
    <dbReference type="NCBI Taxonomy" id="1071983"/>
    <lineage>
        <taxon>Bacteria</taxon>
        <taxon>Pseudomonadati</taxon>
        <taxon>Pseudomonadota</taxon>
        <taxon>Gammaproteobacteria</taxon>
        <taxon>Legionellales</taxon>
        <taxon>Legionellaceae</taxon>
        <taxon>Legionella</taxon>
    </lineage>
</organism>
<dbReference type="SUPFAM" id="SSF51556">
    <property type="entry name" value="Metallo-dependent hydrolases"/>
    <property type="match status" value="1"/>
</dbReference>
<dbReference type="PANTHER" id="PTHR22642:SF2">
    <property type="entry name" value="PROTEIN LONG AFTER FAR-RED 3"/>
    <property type="match status" value="1"/>
</dbReference>
<dbReference type="RefSeq" id="WP_275088985.1">
    <property type="nucleotide sequence ID" value="NZ_CP119078.1"/>
</dbReference>
<feature type="domain" description="Amidohydrolase 3" evidence="1">
    <location>
        <begin position="83"/>
        <end position="423"/>
    </location>
</feature>
<gene>
    <name evidence="2" type="ORF">PXX05_14950</name>
</gene>
<dbReference type="EMBL" id="CP119078">
    <property type="protein sequence ID" value="WED43171.1"/>
    <property type="molecule type" value="Genomic_DNA"/>
</dbReference>
<dbReference type="InterPro" id="IPR032466">
    <property type="entry name" value="Metal_Hydrolase"/>
</dbReference>
<dbReference type="InterPro" id="IPR011059">
    <property type="entry name" value="Metal-dep_hydrolase_composite"/>
</dbReference>
<keyword evidence="3" id="KW-1185">Reference proteome</keyword>
<evidence type="ECO:0000313" key="2">
    <source>
        <dbReference type="EMBL" id="WED43171.1"/>
    </source>
</evidence>
<dbReference type="Gene3D" id="3.20.20.140">
    <property type="entry name" value="Metal-dependent hydrolases"/>
    <property type="match status" value="1"/>
</dbReference>
<proteinExistence type="predicted"/>
<accession>A0ABY8ATR5</accession>
<reference evidence="2 3" key="1">
    <citation type="submission" date="2023-02" db="EMBL/GenBank/DDBJ databases">
        <title>Genome Sequence of L. cardiaca H63T.</title>
        <authorList>
            <person name="Lopez A.E."/>
            <person name="Cianciotto N.P."/>
        </authorList>
    </citation>
    <scope>NUCLEOTIDE SEQUENCE [LARGE SCALE GENOMIC DNA]</scope>
    <source>
        <strain evidence="2 3">H63</strain>
    </source>
</reference>
<evidence type="ECO:0000313" key="3">
    <source>
        <dbReference type="Proteomes" id="UP001222087"/>
    </source>
</evidence>
<dbReference type="SUPFAM" id="SSF51338">
    <property type="entry name" value="Composite domain of metallo-dependent hydrolases"/>
    <property type="match status" value="1"/>
</dbReference>
<evidence type="ECO:0000259" key="1">
    <source>
        <dbReference type="Pfam" id="PF07969"/>
    </source>
</evidence>
<name>A0ABY8ATR5_9GAMM</name>
<dbReference type="PANTHER" id="PTHR22642">
    <property type="entry name" value="IMIDAZOLONEPROPIONASE"/>
    <property type="match status" value="1"/>
</dbReference>
<sequence>MRHGLLTLGIGFAVFLFSLTGYSQKSEKPRFCQNATTLFTNATFITLNPKQPLAKAVAVSKQRLVAVGDKETLMKQCRGKNTQVIDLKNAVVVPGFIDTHSRFILYGWLFEHALDLSTTNVFQHPDWREIKTTEAFLDALKNREANADGWLIVNGYDPLRMQGAGLSKSILDNLYNNVPVLVFYSSGNQILANQEAIKKIATLSHAKQISIDSNGIIRDKSFQLLLTDLINKEAAIHAIQIAAQQYAQQGYTTATEAMVNPAWVPLYEQLTMQSAFPVDIILTPNTLAEKKQMDLIYQDNPRLYAGAWLIQVDGAAQDREAFFTFPYLQSMAHPNTSWPENLKKTPRELDKMLATARKEKVAVALECNGDAAVDLTLNLINKTQLISSPTPLRAIIINAPYVRIDQIQRMQQLGVKVSWFAPHFYFWHSSLCNLLMKPHQNYPGLFLASAKEIMKNLSVQANAPSTPPIPLQIMRQITSGQAQNWLSKEEPCTQGASSEKITLPEALSAFTFDAALVYGLGSDKGSIESGKLADMTILSGNPLQANSLQDIKVLGTISRGILRLNSP</sequence>
<dbReference type="Pfam" id="PF07969">
    <property type="entry name" value="Amidohydro_3"/>
    <property type="match status" value="2"/>
</dbReference>
<dbReference type="Proteomes" id="UP001222087">
    <property type="component" value="Chromosome"/>
</dbReference>